<comment type="caution">
    <text evidence="2">The sequence shown here is derived from an EMBL/GenBank/DDBJ whole genome shotgun (WGS) entry which is preliminary data.</text>
</comment>
<gene>
    <name evidence="2" type="ORF">RHGRI_002474</name>
</gene>
<dbReference type="GO" id="GO:0009773">
    <property type="term" value="P:photosynthetic electron transport in photosystem I"/>
    <property type="evidence" value="ECO:0007669"/>
    <property type="project" value="InterPro"/>
</dbReference>
<keyword evidence="1" id="KW-0472">Membrane</keyword>
<sequence>MATGASTSATTHVIGSAVIELARSNRTGAPFSVRISTKSNNGVFTRDERDPRAEGPSCIFVGPIETARKETLEALYRQARDAYYSGNPLIVDDMFDRVELKLRSYGSKYVVKYPRCSLRRQSTYADAEEDPSQVFLLAGVWLLFLGFGSSACLIPVIYSIGHAYQDAFSSGYYYSSQPSQVLAILNGMLFMALGSVIGYPIASASVKALEGLWRNDLVALKGACPNCGEEVVQSQISLFLSNFSKLITLESVLLFGIDFPVMSHMVQLSMHYPQSFKPLQVFGFARSNQSNYSPHRADCHVCECPLEFLTKVEQSISIPGRRLVYGRIYLIKQRGRNHRQRWK</sequence>
<accession>A0AAV6LRQ4</accession>
<keyword evidence="1" id="KW-1133">Transmembrane helix</keyword>
<feature type="transmembrane region" description="Helical" evidence="1">
    <location>
        <begin position="134"/>
        <end position="161"/>
    </location>
</feature>
<dbReference type="PANTHER" id="PTHR31032">
    <property type="entry name" value="PGR5-LIKE PROTEIN 1B, CHLOROPLASTIC"/>
    <property type="match status" value="1"/>
</dbReference>
<dbReference type="EMBL" id="JACTNZ010000001">
    <property type="protein sequence ID" value="KAG5566928.1"/>
    <property type="molecule type" value="Genomic_DNA"/>
</dbReference>
<dbReference type="GO" id="GO:0009535">
    <property type="term" value="C:chloroplast thylakoid membrane"/>
    <property type="evidence" value="ECO:0007669"/>
    <property type="project" value="InterPro"/>
</dbReference>
<evidence type="ECO:0000256" key="1">
    <source>
        <dbReference type="SAM" id="Phobius"/>
    </source>
</evidence>
<evidence type="ECO:0000313" key="2">
    <source>
        <dbReference type="EMBL" id="KAG5566928.1"/>
    </source>
</evidence>
<dbReference type="GO" id="GO:0016730">
    <property type="term" value="F:oxidoreductase activity, acting on iron-sulfur proteins as donors"/>
    <property type="evidence" value="ECO:0007669"/>
    <property type="project" value="InterPro"/>
</dbReference>
<reference evidence="2" key="1">
    <citation type="submission" date="2020-08" db="EMBL/GenBank/DDBJ databases">
        <title>Plant Genome Project.</title>
        <authorList>
            <person name="Zhang R.-G."/>
        </authorList>
    </citation>
    <scope>NUCLEOTIDE SEQUENCE</scope>
    <source>
        <strain evidence="2">WSP0</strain>
        <tissue evidence="2">Leaf</tissue>
    </source>
</reference>
<protein>
    <submittedName>
        <fullName evidence="2">Uncharacterized protein</fullName>
    </submittedName>
</protein>
<keyword evidence="3" id="KW-1185">Reference proteome</keyword>
<dbReference type="PANTHER" id="PTHR31032:SF2">
    <property type="entry name" value="PGR5-LIKE A PROTEIN"/>
    <property type="match status" value="1"/>
</dbReference>
<dbReference type="AlphaFoldDB" id="A0AAV6LRQ4"/>
<dbReference type="InterPro" id="IPR039987">
    <property type="entry name" value="PGRL1"/>
</dbReference>
<dbReference type="Proteomes" id="UP000823749">
    <property type="component" value="Chromosome 1"/>
</dbReference>
<proteinExistence type="predicted"/>
<keyword evidence="1" id="KW-0812">Transmembrane</keyword>
<feature type="transmembrane region" description="Helical" evidence="1">
    <location>
        <begin position="181"/>
        <end position="202"/>
    </location>
</feature>
<evidence type="ECO:0000313" key="3">
    <source>
        <dbReference type="Proteomes" id="UP000823749"/>
    </source>
</evidence>
<name>A0AAV6LRQ4_9ERIC</name>
<organism evidence="2 3">
    <name type="scientific">Rhododendron griersonianum</name>
    <dbReference type="NCBI Taxonomy" id="479676"/>
    <lineage>
        <taxon>Eukaryota</taxon>
        <taxon>Viridiplantae</taxon>
        <taxon>Streptophyta</taxon>
        <taxon>Embryophyta</taxon>
        <taxon>Tracheophyta</taxon>
        <taxon>Spermatophyta</taxon>
        <taxon>Magnoliopsida</taxon>
        <taxon>eudicotyledons</taxon>
        <taxon>Gunneridae</taxon>
        <taxon>Pentapetalae</taxon>
        <taxon>asterids</taxon>
        <taxon>Ericales</taxon>
        <taxon>Ericaceae</taxon>
        <taxon>Ericoideae</taxon>
        <taxon>Rhodoreae</taxon>
        <taxon>Rhododendron</taxon>
    </lineage>
</organism>